<dbReference type="InterPro" id="IPR023577">
    <property type="entry name" value="CYTH_domain"/>
</dbReference>
<protein>
    <submittedName>
        <fullName evidence="2">CYTH domain-containing protein</fullName>
    </submittedName>
</protein>
<dbReference type="Gene3D" id="2.40.320.10">
    <property type="entry name" value="Hypothetical Protein Pfu-838710-001"/>
    <property type="match status" value="1"/>
</dbReference>
<name>A0A8T5GEK8_9ARCH</name>
<accession>A0A8T5GEK8</accession>
<comment type="caution">
    <text evidence="2">The sequence shown here is derived from an EMBL/GenBank/DDBJ whole genome shotgun (WGS) entry which is preliminary data.</text>
</comment>
<evidence type="ECO:0000259" key="1">
    <source>
        <dbReference type="Pfam" id="PF01928"/>
    </source>
</evidence>
<proteinExistence type="predicted"/>
<organism evidence="2 3">
    <name type="scientific">Candidatus Iainarchaeum sp</name>
    <dbReference type="NCBI Taxonomy" id="3101447"/>
    <lineage>
        <taxon>Archaea</taxon>
        <taxon>Candidatus Iainarchaeota</taxon>
        <taxon>Candidatus Iainarchaeia</taxon>
        <taxon>Candidatus Iainarchaeales</taxon>
        <taxon>Candidatus Iainarchaeaceae</taxon>
        <taxon>Candidatus Iainarchaeum</taxon>
    </lineage>
</organism>
<sequence length="185" mass="21380">MGTEFETEVLEVNVDEIVQKLRELGAKEIPEVLQQRWVFSLACSGEGDFGKGKDAWIRLRKVGERTELTYKNKVGKEKDGTEEIEVEVSDFEKTHDLLSKLSCFEGKYYQENKRHKFVLNDIEFTLDTWPKIPTILEIESTSEEKVNQGLKLLDLVGKDTGHLGLVKIYFKYGIDLHSFKELKFC</sequence>
<dbReference type="Proteomes" id="UP000722459">
    <property type="component" value="Unassembled WGS sequence"/>
</dbReference>
<dbReference type="EMBL" id="JABJNZ010000036">
    <property type="protein sequence ID" value="MBT4870443.1"/>
    <property type="molecule type" value="Genomic_DNA"/>
</dbReference>
<dbReference type="Pfam" id="PF01928">
    <property type="entry name" value="CYTH"/>
    <property type="match status" value="1"/>
</dbReference>
<dbReference type="AlphaFoldDB" id="A0A8T5GEK8"/>
<dbReference type="SUPFAM" id="SSF55154">
    <property type="entry name" value="CYTH-like phosphatases"/>
    <property type="match status" value="1"/>
</dbReference>
<feature type="domain" description="CYTH" evidence="1">
    <location>
        <begin position="51"/>
        <end position="144"/>
    </location>
</feature>
<reference evidence="2" key="1">
    <citation type="journal article" date="2021" name="ISME J.">
        <title>Mercury methylation by metabolically versatile and cosmopolitan marine bacteria.</title>
        <authorList>
            <person name="Lin H."/>
            <person name="Ascher D.B."/>
            <person name="Myung Y."/>
            <person name="Lamborg C.H."/>
            <person name="Hallam S.J."/>
            <person name="Gionfriddo C.M."/>
            <person name="Holt K.E."/>
            <person name="Moreau J.W."/>
        </authorList>
    </citation>
    <scope>NUCLEOTIDE SEQUENCE</scope>
    <source>
        <strain evidence="2">SI075_bin30</strain>
    </source>
</reference>
<dbReference type="InterPro" id="IPR033469">
    <property type="entry name" value="CYTH-like_dom_sf"/>
</dbReference>
<evidence type="ECO:0000313" key="3">
    <source>
        <dbReference type="Proteomes" id="UP000722459"/>
    </source>
</evidence>
<gene>
    <name evidence="2" type="ORF">HON47_02630</name>
</gene>
<evidence type="ECO:0000313" key="2">
    <source>
        <dbReference type="EMBL" id="MBT4870443.1"/>
    </source>
</evidence>